<feature type="transmembrane region" description="Helical" evidence="1">
    <location>
        <begin position="124"/>
        <end position="141"/>
    </location>
</feature>
<organism evidence="2 3">
    <name type="scientific">Bursaphelenchus xylophilus</name>
    <name type="common">Pinewood nematode worm</name>
    <name type="synonym">Aphelenchoides xylophilus</name>
    <dbReference type="NCBI Taxonomy" id="6326"/>
    <lineage>
        <taxon>Eukaryota</taxon>
        <taxon>Metazoa</taxon>
        <taxon>Ecdysozoa</taxon>
        <taxon>Nematoda</taxon>
        <taxon>Chromadorea</taxon>
        <taxon>Rhabditida</taxon>
        <taxon>Tylenchina</taxon>
        <taxon>Tylenchomorpha</taxon>
        <taxon>Aphelenchoidea</taxon>
        <taxon>Aphelenchoididae</taxon>
        <taxon>Bursaphelenchus</taxon>
    </lineage>
</organism>
<gene>
    <name evidence="2" type="ORF">BXYJ_LOCUS5481</name>
</gene>
<dbReference type="PANTHER" id="PTHR31552:SF8">
    <property type="entry name" value="SERPENTINE RECEPTOR CLASS GAMMA"/>
    <property type="match status" value="1"/>
</dbReference>
<evidence type="ECO:0000256" key="1">
    <source>
        <dbReference type="SAM" id="Phobius"/>
    </source>
</evidence>
<evidence type="ECO:0000313" key="2">
    <source>
        <dbReference type="EMBL" id="CAD5219043.1"/>
    </source>
</evidence>
<comment type="caution">
    <text evidence="2">The sequence shown here is derived from an EMBL/GenBank/DDBJ whole genome shotgun (WGS) entry which is preliminary data.</text>
</comment>
<reference evidence="2" key="1">
    <citation type="submission" date="2020-09" db="EMBL/GenBank/DDBJ databases">
        <authorList>
            <person name="Kikuchi T."/>
        </authorList>
    </citation>
    <scope>NUCLEOTIDE SEQUENCE</scope>
    <source>
        <strain evidence="2">Ka4C1</strain>
    </source>
</reference>
<dbReference type="PANTHER" id="PTHR31552">
    <property type="entry name" value="SERPENTINE RECEPTOR CLASS GAMMA"/>
    <property type="match status" value="1"/>
</dbReference>
<sequence>MLSALLMAFNRLTSFMTFYFERIWKFETYILSFCYILVPFSLIFYMLFNKAGFTYDNTELWFTYTGFDYDHNITFGLVDGVVTFYYFLVLSLITFVLNVANVVLLTRIKNKELAKVKRERQLTYSTLIIFGVQCTVMFAYLSFNVQALNVYVFLRFVLAPVTELLYLMPSVIIITYVVPLRKMVFNVFAKTQPPTSVVAANYLGSSGSRMTR</sequence>
<feature type="transmembrane region" description="Helical" evidence="1">
    <location>
        <begin position="153"/>
        <end position="178"/>
    </location>
</feature>
<name>A0A7I8WMK1_BURXY</name>
<protein>
    <submittedName>
        <fullName evidence="2">(pine wood nematode) hypothetical protein</fullName>
    </submittedName>
</protein>
<dbReference type="Proteomes" id="UP000582659">
    <property type="component" value="Unassembled WGS sequence"/>
</dbReference>
<evidence type="ECO:0000313" key="3">
    <source>
        <dbReference type="Proteomes" id="UP000659654"/>
    </source>
</evidence>
<dbReference type="AlphaFoldDB" id="A0A7I8WMK1"/>
<keyword evidence="3" id="KW-1185">Reference proteome</keyword>
<accession>A0A7I8WMK1</accession>
<proteinExistence type="predicted"/>
<feature type="transmembrane region" description="Helical" evidence="1">
    <location>
        <begin position="29"/>
        <end position="48"/>
    </location>
</feature>
<dbReference type="EMBL" id="CAJFCV020000003">
    <property type="protein sequence ID" value="CAG9103938.1"/>
    <property type="molecule type" value="Genomic_DNA"/>
</dbReference>
<keyword evidence="1" id="KW-1133">Transmembrane helix</keyword>
<dbReference type="EMBL" id="CAJFDI010000003">
    <property type="protein sequence ID" value="CAD5219043.1"/>
    <property type="molecule type" value="Genomic_DNA"/>
</dbReference>
<keyword evidence="1" id="KW-0472">Membrane</keyword>
<dbReference type="OrthoDB" id="10448149at2759"/>
<dbReference type="Proteomes" id="UP000659654">
    <property type="component" value="Unassembled WGS sequence"/>
</dbReference>
<keyword evidence="1" id="KW-0812">Transmembrane</keyword>
<feature type="transmembrane region" description="Helical" evidence="1">
    <location>
        <begin position="84"/>
        <end position="104"/>
    </location>
</feature>